<dbReference type="EMBL" id="BMVO01000008">
    <property type="protein sequence ID" value="GHB05254.1"/>
    <property type="molecule type" value="Genomic_DNA"/>
</dbReference>
<protein>
    <recommendedName>
        <fullName evidence="4">Secreted protein</fullName>
    </recommendedName>
</protein>
<keyword evidence="1" id="KW-0472">Membrane</keyword>
<gene>
    <name evidence="2" type="ORF">GCM10010346_30330</name>
</gene>
<evidence type="ECO:0000313" key="2">
    <source>
        <dbReference type="EMBL" id="GHB05254.1"/>
    </source>
</evidence>
<name>A0ABQ3DKV1_9ACTN</name>
<evidence type="ECO:0000313" key="3">
    <source>
        <dbReference type="Proteomes" id="UP000599437"/>
    </source>
</evidence>
<accession>A0ABQ3DKV1</accession>
<keyword evidence="3" id="KW-1185">Reference proteome</keyword>
<sequence length="193" mass="20635">MDQGWSALIAGIAGLLGAVLGGYIAKQGAVAGARATAEATARQVELQGRNELAHWIRQERRAAYGEVVRAYSVLANQLAAYRVAVGRGTALDDLSSQVDDARNALIIACSSTHLFGPEAVWDAAYDVRSTAQEGVLAHRSFADHSQAGSRSGLEEARRDLSVARVAMRESLISFSERCRQALLSEHVVQAPPH</sequence>
<evidence type="ECO:0008006" key="4">
    <source>
        <dbReference type="Google" id="ProtNLM"/>
    </source>
</evidence>
<feature type="transmembrane region" description="Helical" evidence="1">
    <location>
        <begin position="6"/>
        <end position="25"/>
    </location>
</feature>
<comment type="caution">
    <text evidence="2">The sequence shown here is derived from an EMBL/GenBank/DDBJ whole genome shotgun (WGS) entry which is preliminary data.</text>
</comment>
<reference evidence="3" key="1">
    <citation type="journal article" date="2019" name="Int. J. Syst. Evol. Microbiol.">
        <title>The Global Catalogue of Microorganisms (GCM) 10K type strain sequencing project: providing services to taxonomists for standard genome sequencing and annotation.</title>
        <authorList>
            <consortium name="The Broad Institute Genomics Platform"/>
            <consortium name="The Broad Institute Genome Sequencing Center for Infectious Disease"/>
            <person name="Wu L."/>
            <person name="Ma J."/>
        </authorList>
    </citation>
    <scope>NUCLEOTIDE SEQUENCE [LARGE SCALE GENOMIC DNA]</scope>
    <source>
        <strain evidence="3">JCM 4737</strain>
    </source>
</reference>
<keyword evidence="1" id="KW-0812">Transmembrane</keyword>
<dbReference type="Proteomes" id="UP000599437">
    <property type="component" value="Unassembled WGS sequence"/>
</dbReference>
<dbReference type="RefSeq" id="WP_138896095.1">
    <property type="nucleotide sequence ID" value="NZ_BMVO01000008.1"/>
</dbReference>
<keyword evidence="1" id="KW-1133">Transmembrane helix</keyword>
<organism evidence="2 3">
    <name type="scientific">Streptomyces chryseus</name>
    <dbReference type="NCBI Taxonomy" id="68186"/>
    <lineage>
        <taxon>Bacteria</taxon>
        <taxon>Bacillati</taxon>
        <taxon>Actinomycetota</taxon>
        <taxon>Actinomycetes</taxon>
        <taxon>Kitasatosporales</taxon>
        <taxon>Streptomycetaceae</taxon>
        <taxon>Streptomyces</taxon>
    </lineage>
</organism>
<evidence type="ECO:0000256" key="1">
    <source>
        <dbReference type="SAM" id="Phobius"/>
    </source>
</evidence>
<proteinExistence type="predicted"/>